<feature type="transmembrane region" description="Helical" evidence="6">
    <location>
        <begin position="101"/>
        <end position="134"/>
    </location>
</feature>
<evidence type="ECO:0000313" key="8">
    <source>
        <dbReference type="Proteomes" id="UP000184447"/>
    </source>
</evidence>
<dbReference type="InterPro" id="IPR003339">
    <property type="entry name" value="ABC/ECF_trnsptr_transmembrane"/>
</dbReference>
<dbReference type="RefSeq" id="WP_073338813.1">
    <property type="nucleotide sequence ID" value="NZ_FQXM01000014.1"/>
</dbReference>
<keyword evidence="3 6" id="KW-0812">Transmembrane</keyword>
<feature type="transmembrane region" description="Helical" evidence="6">
    <location>
        <begin position="236"/>
        <end position="255"/>
    </location>
</feature>
<evidence type="ECO:0000256" key="1">
    <source>
        <dbReference type="ARBA" id="ARBA00004651"/>
    </source>
</evidence>
<dbReference type="Pfam" id="PF02361">
    <property type="entry name" value="CbiQ"/>
    <property type="match status" value="1"/>
</dbReference>
<keyword evidence="5 6" id="KW-0472">Membrane</keyword>
<evidence type="ECO:0000256" key="4">
    <source>
        <dbReference type="ARBA" id="ARBA00022989"/>
    </source>
</evidence>
<evidence type="ECO:0000256" key="3">
    <source>
        <dbReference type="ARBA" id="ARBA00022692"/>
    </source>
</evidence>
<dbReference type="CDD" id="cd16914">
    <property type="entry name" value="EcfT"/>
    <property type="match status" value="1"/>
</dbReference>
<sequence>MAKIIDSIGNIRFLDELSSKNTTIHRLNPVVKLIVTLMYSILIVSFDKYDIIRLIPYIFYPIIIFNLADIPFIPILKRVLFVFPIVIGIGIFNPILDKEIYVILLGMSVLSGWVSFISLLIKCLLTVLAALLLISTTKIESIAYALRKLLVPKIFIMQLLFTYRYIYVLIEEVSRVLRAYHLRSAMKKRVSFKNAGSLLGQILLRSFDKATRIYNAMRLRGFEGEYIFEEKKSMNIASISYLLLWTVFFGFAKIIDIPELFGSILMGVIS</sequence>
<dbReference type="Proteomes" id="UP000184447">
    <property type="component" value="Unassembled WGS sequence"/>
</dbReference>
<dbReference type="PANTHER" id="PTHR34857">
    <property type="entry name" value="SLL0384 PROTEIN"/>
    <property type="match status" value="1"/>
</dbReference>
<evidence type="ECO:0000256" key="5">
    <source>
        <dbReference type="ARBA" id="ARBA00023136"/>
    </source>
</evidence>
<dbReference type="OrthoDB" id="8585740at2"/>
<dbReference type="EMBL" id="FQXM01000014">
    <property type="protein sequence ID" value="SHH80271.1"/>
    <property type="molecule type" value="Genomic_DNA"/>
</dbReference>
<dbReference type="AlphaFoldDB" id="A0A1M5VYJ0"/>
<dbReference type="GO" id="GO:0006824">
    <property type="term" value="P:cobalt ion transport"/>
    <property type="evidence" value="ECO:0007669"/>
    <property type="project" value="InterPro"/>
</dbReference>
<feature type="transmembrane region" description="Helical" evidence="6">
    <location>
        <begin position="75"/>
        <end position="95"/>
    </location>
</feature>
<organism evidence="7 8">
    <name type="scientific">Clostridium grantii DSM 8605</name>
    <dbReference type="NCBI Taxonomy" id="1121316"/>
    <lineage>
        <taxon>Bacteria</taxon>
        <taxon>Bacillati</taxon>
        <taxon>Bacillota</taxon>
        <taxon>Clostridia</taxon>
        <taxon>Eubacteriales</taxon>
        <taxon>Clostridiaceae</taxon>
        <taxon>Clostridium</taxon>
    </lineage>
</organism>
<evidence type="ECO:0000256" key="2">
    <source>
        <dbReference type="ARBA" id="ARBA00022475"/>
    </source>
</evidence>
<proteinExistence type="predicted"/>
<gene>
    <name evidence="7" type="ORF">SAMN02745207_02555</name>
</gene>
<evidence type="ECO:0000313" key="7">
    <source>
        <dbReference type="EMBL" id="SHH80271.1"/>
    </source>
</evidence>
<dbReference type="InterPro" id="IPR051611">
    <property type="entry name" value="ECF_transporter_component"/>
</dbReference>
<dbReference type="PANTHER" id="PTHR34857:SF2">
    <property type="entry name" value="SLL0384 PROTEIN"/>
    <property type="match status" value="1"/>
</dbReference>
<protein>
    <submittedName>
        <fullName evidence="7">Cobalt/nickel transport system permease protein</fullName>
    </submittedName>
</protein>
<keyword evidence="8" id="KW-1185">Reference proteome</keyword>
<accession>A0A1M5VYJ0</accession>
<dbReference type="GO" id="GO:0043190">
    <property type="term" value="C:ATP-binding cassette (ABC) transporter complex"/>
    <property type="evidence" value="ECO:0007669"/>
    <property type="project" value="InterPro"/>
</dbReference>
<name>A0A1M5VYJ0_9CLOT</name>
<feature type="transmembrane region" description="Helical" evidence="6">
    <location>
        <begin position="27"/>
        <end position="45"/>
    </location>
</feature>
<keyword evidence="2" id="KW-1003">Cell membrane</keyword>
<dbReference type="NCBIfam" id="TIGR02454">
    <property type="entry name" value="ECF_T_CbiQ"/>
    <property type="match status" value="1"/>
</dbReference>
<dbReference type="InterPro" id="IPR012809">
    <property type="entry name" value="ECF_CbiQ"/>
</dbReference>
<reference evidence="7 8" key="1">
    <citation type="submission" date="2016-11" db="EMBL/GenBank/DDBJ databases">
        <authorList>
            <person name="Jaros S."/>
            <person name="Januszkiewicz K."/>
            <person name="Wedrychowicz H."/>
        </authorList>
    </citation>
    <scope>NUCLEOTIDE SEQUENCE [LARGE SCALE GENOMIC DNA]</scope>
    <source>
        <strain evidence="7 8">DSM 8605</strain>
    </source>
</reference>
<comment type="subcellular location">
    <subcellularLocation>
        <location evidence="1">Cell membrane</location>
        <topology evidence="1">Multi-pass membrane protein</topology>
    </subcellularLocation>
</comment>
<keyword evidence="4 6" id="KW-1133">Transmembrane helix</keyword>
<dbReference type="STRING" id="1121316.SAMN02745207_02555"/>
<feature type="transmembrane region" description="Helical" evidence="6">
    <location>
        <begin position="51"/>
        <end position="68"/>
    </location>
</feature>
<evidence type="ECO:0000256" key="6">
    <source>
        <dbReference type="SAM" id="Phobius"/>
    </source>
</evidence>